<evidence type="ECO:0000256" key="1">
    <source>
        <dbReference type="SAM" id="MobiDB-lite"/>
    </source>
</evidence>
<organism evidence="2 3">
    <name type="scientific">Tachysurus vachellii</name>
    <name type="common">Darkbarbel catfish</name>
    <name type="synonym">Pelteobagrus vachellii</name>
    <dbReference type="NCBI Taxonomy" id="175792"/>
    <lineage>
        <taxon>Eukaryota</taxon>
        <taxon>Metazoa</taxon>
        <taxon>Chordata</taxon>
        <taxon>Craniata</taxon>
        <taxon>Vertebrata</taxon>
        <taxon>Euteleostomi</taxon>
        <taxon>Actinopterygii</taxon>
        <taxon>Neopterygii</taxon>
        <taxon>Teleostei</taxon>
        <taxon>Ostariophysi</taxon>
        <taxon>Siluriformes</taxon>
        <taxon>Bagridae</taxon>
        <taxon>Tachysurus</taxon>
    </lineage>
</organism>
<name>A0AA88LVJ3_TACVA</name>
<comment type="caution">
    <text evidence="2">The sequence shown here is derived from an EMBL/GenBank/DDBJ whole genome shotgun (WGS) entry which is preliminary data.</text>
</comment>
<dbReference type="AlphaFoldDB" id="A0AA88LVJ3"/>
<protein>
    <submittedName>
        <fullName evidence="2">Uncharacterized protein</fullName>
    </submittedName>
</protein>
<feature type="region of interest" description="Disordered" evidence="1">
    <location>
        <begin position="61"/>
        <end position="81"/>
    </location>
</feature>
<reference evidence="2" key="1">
    <citation type="submission" date="2023-08" db="EMBL/GenBank/DDBJ databases">
        <title>Pelteobagrus vachellii genome.</title>
        <authorList>
            <person name="Liu H."/>
        </authorList>
    </citation>
    <scope>NUCLEOTIDE SEQUENCE</scope>
    <source>
        <strain evidence="2">PRFRI_2022a</strain>
        <tissue evidence="2">Muscle</tissue>
    </source>
</reference>
<dbReference type="Proteomes" id="UP001187315">
    <property type="component" value="Unassembled WGS sequence"/>
</dbReference>
<evidence type="ECO:0000313" key="3">
    <source>
        <dbReference type="Proteomes" id="UP001187315"/>
    </source>
</evidence>
<accession>A0AA88LVJ3</accession>
<dbReference type="EMBL" id="JAVHJS010000020">
    <property type="protein sequence ID" value="KAK2824950.1"/>
    <property type="molecule type" value="Genomic_DNA"/>
</dbReference>
<sequence>MCVLRLNMTGLTQHICYDMCTAALTCVSDICVMLVNVFTCGGESCDLPAVAEVSEGSVEGLSVEETESAGSRSSVHPFFLT</sequence>
<proteinExistence type="predicted"/>
<gene>
    <name evidence="2" type="ORF">Q7C36_018877</name>
</gene>
<evidence type="ECO:0000313" key="2">
    <source>
        <dbReference type="EMBL" id="KAK2824950.1"/>
    </source>
</evidence>
<keyword evidence="3" id="KW-1185">Reference proteome</keyword>